<organism evidence="10 11">
    <name type="scientific">Alkalisalibacterium limincola</name>
    <dbReference type="NCBI Taxonomy" id="2699169"/>
    <lineage>
        <taxon>Bacteria</taxon>
        <taxon>Pseudomonadati</taxon>
        <taxon>Pseudomonadota</taxon>
        <taxon>Gammaproteobacteria</taxon>
        <taxon>Lysobacterales</taxon>
        <taxon>Lysobacteraceae</taxon>
        <taxon>Alkalisalibacterium</taxon>
    </lineage>
</organism>
<keyword evidence="4" id="KW-0997">Cell inner membrane</keyword>
<keyword evidence="11" id="KW-1185">Reference proteome</keyword>
<evidence type="ECO:0000256" key="6">
    <source>
        <dbReference type="ARBA" id="ARBA00022989"/>
    </source>
</evidence>
<feature type="transmembrane region" description="Helical" evidence="8">
    <location>
        <begin position="369"/>
        <end position="394"/>
    </location>
</feature>
<gene>
    <name evidence="10" type="ORF">FU658_04050</name>
</gene>
<dbReference type="InterPro" id="IPR042094">
    <property type="entry name" value="T2SS_GspF_sf"/>
</dbReference>
<evidence type="ECO:0000256" key="2">
    <source>
        <dbReference type="ARBA" id="ARBA00005745"/>
    </source>
</evidence>
<dbReference type="EMBL" id="VRTS01000002">
    <property type="protein sequence ID" value="TXK64991.1"/>
    <property type="molecule type" value="Genomic_DNA"/>
</dbReference>
<dbReference type="PANTHER" id="PTHR30012">
    <property type="entry name" value="GENERAL SECRETION PATHWAY PROTEIN"/>
    <property type="match status" value="1"/>
</dbReference>
<comment type="caution">
    <text evidence="10">The sequence shown here is derived from an EMBL/GenBank/DDBJ whole genome shotgun (WGS) entry which is preliminary data.</text>
</comment>
<dbReference type="InterPro" id="IPR018076">
    <property type="entry name" value="T2SS_GspF_dom"/>
</dbReference>
<keyword evidence="3" id="KW-1003">Cell membrane</keyword>
<dbReference type="PANTHER" id="PTHR30012:SF7">
    <property type="entry name" value="PROTEIN TRANSPORT PROTEIN HOFC HOMOLOG"/>
    <property type="match status" value="1"/>
</dbReference>
<feature type="transmembrane region" description="Helical" evidence="8">
    <location>
        <begin position="170"/>
        <end position="193"/>
    </location>
</feature>
<dbReference type="AlphaFoldDB" id="A0A5C8KUS3"/>
<keyword evidence="5 8" id="KW-0812">Transmembrane</keyword>
<keyword evidence="6 8" id="KW-1133">Transmembrane helix</keyword>
<feature type="domain" description="Type II secretion system protein GspF" evidence="9">
    <location>
        <begin position="71"/>
        <end position="194"/>
    </location>
</feature>
<reference evidence="10 11" key="1">
    <citation type="submission" date="2019-08" db="EMBL/GenBank/DDBJ databases">
        <authorList>
            <person name="Karlyshev A.V."/>
        </authorList>
    </citation>
    <scope>NUCLEOTIDE SEQUENCE [LARGE SCALE GENOMIC DNA]</scope>
    <source>
        <strain evidence="10 11">Alg18-2.2</strain>
    </source>
</reference>
<dbReference type="GO" id="GO:0015628">
    <property type="term" value="P:protein secretion by the type II secretion system"/>
    <property type="evidence" value="ECO:0007669"/>
    <property type="project" value="TreeGrafter"/>
</dbReference>
<evidence type="ECO:0000313" key="11">
    <source>
        <dbReference type="Proteomes" id="UP000321248"/>
    </source>
</evidence>
<accession>A0A5C8KUS3</accession>
<comment type="subcellular location">
    <subcellularLocation>
        <location evidence="1">Cell inner membrane</location>
        <topology evidence="1">Multi-pass membrane protein</topology>
    </subcellularLocation>
</comment>
<dbReference type="Pfam" id="PF00482">
    <property type="entry name" value="T2SSF"/>
    <property type="match status" value="2"/>
</dbReference>
<dbReference type="FunFam" id="1.20.81.30:FF:000001">
    <property type="entry name" value="Type II secretion system protein F"/>
    <property type="match status" value="2"/>
</dbReference>
<evidence type="ECO:0000256" key="4">
    <source>
        <dbReference type="ARBA" id="ARBA00022519"/>
    </source>
</evidence>
<dbReference type="OrthoDB" id="9805682at2"/>
<evidence type="ECO:0000259" key="9">
    <source>
        <dbReference type="Pfam" id="PF00482"/>
    </source>
</evidence>
<dbReference type="Gene3D" id="1.20.81.30">
    <property type="entry name" value="Type II secretion system (T2SS), domain F"/>
    <property type="match status" value="2"/>
</dbReference>
<comment type="similarity">
    <text evidence="2">Belongs to the GSP F family.</text>
</comment>
<feature type="transmembrane region" description="Helical" evidence="8">
    <location>
        <begin position="213"/>
        <end position="239"/>
    </location>
</feature>
<evidence type="ECO:0000256" key="3">
    <source>
        <dbReference type="ARBA" id="ARBA00022475"/>
    </source>
</evidence>
<dbReference type="Proteomes" id="UP000321248">
    <property type="component" value="Unassembled WGS sequence"/>
</dbReference>
<dbReference type="GO" id="GO:0005886">
    <property type="term" value="C:plasma membrane"/>
    <property type="evidence" value="ECO:0007669"/>
    <property type="project" value="UniProtKB-SubCell"/>
</dbReference>
<dbReference type="InterPro" id="IPR003004">
    <property type="entry name" value="GspF/PilC"/>
</dbReference>
<dbReference type="PRINTS" id="PR00812">
    <property type="entry name" value="BCTERIALGSPF"/>
</dbReference>
<feature type="domain" description="Type II secretion system protein GspF" evidence="9">
    <location>
        <begin position="270"/>
        <end position="392"/>
    </location>
</feature>
<evidence type="ECO:0000313" key="10">
    <source>
        <dbReference type="EMBL" id="TXK64991.1"/>
    </source>
</evidence>
<evidence type="ECO:0000256" key="1">
    <source>
        <dbReference type="ARBA" id="ARBA00004429"/>
    </source>
</evidence>
<protein>
    <submittedName>
        <fullName evidence="10">Type II secretion system protein GspF</fullName>
    </submittedName>
</protein>
<evidence type="ECO:0000256" key="7">
    <source>
        <dbReference type="ARBA" id="ARBA00023136"/>
    </source>
</evidence>
<proteinExistence type="inferred from homology"/>
<keyword evidence="7 8" id="KW-0472">Membrane</keyword>
<evidence type="ECO:0000256" key="5">
    <source>
        <dbReference type="ARBA" id="ARBA00022692"/>
    </source>
</evidence>
<evidence type="ECO:0000256" key="8">
    <source>
        <dbReference type="SAM" id="Phobius"/>
    </source>
</evidence>
<sequence length="401" mass="43578">MAMFRYKALSAAGEPINGQMEAGTPDEVILKLQEAGHLPIEARPADEVQVGAGLGQLLARRELNDKQVLQFTQQLATLLNAGQPLDRSLGILLDLPETPQARRLVARVREGVRGGASLSATLEQQHGVFSRLYVNMVRAGEVGGNLNDTLTRLADYLERSQGLKSRVINALIYPVILVVMITGAMLFLLGYVVPQFEDMYAGLGVDLPWYTQIILAVGGVVRDWWWLIVGGIAGVVFYLNRRFQQPAARLQLDTWLLRLRLVSRLEMARFARTLGTLLTNGVPLLQSLSIARNVLGNRVLAAAVETASEEVKTGGGLAHALSKHPGFPRLAIQMIQVGEESGELDTMLLKVAHTFDTETGHAIDRMLTALVPVLTVVMAILVGAVILAILTPIYDLTSAIG</sequence>
<name>A0A5C8KUS3_9GAMM</name>
<dbReference type="RefSeq" id="WP_147890911.1">
    <property type="nucleotide sequence ID" value="NZ_VRTS01000002.1"/>
</dbReference>